<reference evidence="2 3" key="1">
    <citation type="submission" date="2018-03" db="EMBL/GenBank/DDBJ databases">
        <title>Genomic Encyclopedia of Archaeal and Bacterial Type Strains, Phase II (KMG-II): from individual species to whole genera.</title>
        <authorList>
            <person name="Goeker M."/>
        </authorList>
    </citation>
    <scope>NUCLEOTIDE SEQUENCE [LARGE SCALE GENOMIC DNA]</scope>
    <source>
        <strain evidence="2 3">DSM 28354</strain>
    </source>
</reference>
<comment type="caution">
    <text evidence="2">The sequence shown here is derived from an EMBL/GenBank/DDBJ whole genome shotgun (WGS) entry which is preliminary data.</text>
</comment>
<evidence type="ECO:0000313" key="2">
    <source>
        <dbReference type="EMBL" id="PRY43004.1"/>
    </source>
</evidence>
<gene>
    <name evidence="2" type="ORF">CLV58_104135</name>
</gene>
<dbReference type="OrthoDB" id="960781at2"/>
<dbReference type="Proteomes" id="UP000238375">
    <property type="component" value="Unassembled WGS sequence"/>
</dbReference>
<accession>A0A2T0TBI2</accession>
<dbReference type="AlphaFoldDB" id="A0A2T0TBI2"/>
<organism evidence="2 3">
    <name type="scientific">Spirosoma oryzae</name>
    <dbReference type="NCBI Taxonomy" id="1469603"/>
    <lineage>
        <taxon>Bacteria</taxon>
        <taxon>Pseudomonadati</taxon>
        <taxon>Bacteroidota</taxon>
        <taxon>Cytophagia</taxon>
        <taxon>Cytophagales</taxon>
        <taxon>Cytophagaceae</taxon>
        <taxon>Spirosoma</taxon>
    </lineage>
</organism>
<keyword evidence="3" id="KW-1185">Reference proteome</keyword>
<dbReference type="RefSeq" id="WP_106136869.1">
    <property type="nucleotide sequence ID" value="NZ_PVTE01000004.1"/>
</dbReference>
<dbReference type="EMBL" id="PVTE01000004">
    <property type="protein sequence ID" value="PRY43004.1"/>
    <property type="molecule type" value="Genomic_DNA"/>
</dbReference>
<evidence type="ECO:0000313" key="3">
    <source>
        <dbReference type="Proteomes" id="UP000238375"/>
    </source>
</evidence>
<feature type="chain" id="PRO_5015455341" evidence="1">
    <location>
        <begin position="20"/>
        <end position="133"/>
    </location>
</feature>
<keyword evidence="1" id="KW-0732">Signal</keyword>
<sequence>MRFLSTLFILLLTASLPFAQTPDPAVEKQKFVLLNNGATVGMVIKSVIKADTKRLSLTEQQVPKARQIITDATVKFNEGVRKLKASGMNQKKLRGLAVDVETGKLLAYKTILTPQQYSILLAQHKKLYPESKV</sequence>
<name>A0A2T0TBI2_9BACT</name>
<feature type="signal peptide" evidence="1">
    <location>
        <begin position="1"/>
        <end position="19"/>
    </location>
</feature>
<protein>
    <submittedName>
        <fullName evidence="2">Uncharacterized protein</fullName>
    </submittedName>
</protein>
<proteinExistence type="predicted"/>
<evidence type="ECO:0000256" key="1">
    <source>
        <dbReference type="SAM" id="SignalP"/>
    </source>
</evidence>